<comment type="subunit">
    <text evidence="6">Monomer.</text>
</comment>
<evidence type="ECO:0000256" key="5">
    <source>
        <dbReference type="ARBA" id="ARBA00022801"/>
    </source>
</evidence>
<feature type="domain" description="Peptidase M24" evidence="8">
    <location>
        <begin position="11"/>
        <end position="237"/>
    </location>
</feature>
<feature type="binding site" evidence="6">
    <location>
        <position position="104"/>
    </location>
    <ligand>
        <name>a divalent metal cation</name>
        <dbReference type="ChEBI" id="CHEBI:60240"/>
        <label>1</label>
    </ligand>
</feature>
<evidence type="ECO:0000256" key="3">
    <source>
        <dbReference type="ARBA" id="ARBA00022670"/>
    </source>
</evidence>
<evidence type="ECO:0000259" key="8">
    <source>
        <dbReference type="Pfam" id="PF00557"/>
    </source>
</evidence>
<feature type="binding site" evidence="6">
    <location>
        <position position="167"/>
    </location>
    <ligand>
        <name>a divalent metal cation</name>
        <dbReference type="ChEBI" id="CHEBI:60240"/>
        <label>2</label>
        <note>catalytic</note>
    </ligand>
</feature>
<name>A0A841HZU9_9DEIO</name>
<dbReference type="HAMAP" id="MF_01974">
    <property type="entry name" value="MetAP_1"/>
    <property type="match status" value="1"/>
</dbReference>
<dbReference type="GO" id="GO:0070006">
    <property type="term" value="F:metalloaminopeptidase activity"/>
    <property type="evidence" value="ECO:0007669"/>
    <property type="project" value="UniProtKB-UniRule"/>
</dbReference>
<comment type="function">
    <text evidence="1 6">Removes the N-terminal methionine from nascent proteins. The N-terminal methionine is often cleaved when the second residue in the primary sequence is small and uncharged (Met-Ala-, Cys, Gly, Pro, Ser, Thr, or Val). Requires deformylation of the N(alpha)-formylated initiator methionine before it can be hydrolyzed.</text>
</comment>
<evidence type="ECO:0000313" key="9">
    <source>
        <dbReference type="EMBL" id="MBB6098214.1"/>
    </source>
</evidence>
<evidence type="ECO:0000256" key="1">
    <source>
        <dbReference type="ARBA" id="ARBA00002521"/>
    </source>
</evidence>
<dbReference type="InterPro" id="IPR036005">
    <property type="entry name" value="Creatinase/aminopeptidase-like"/>
</dbReference>
<feature type="binding site" evidence="6">
    <location>
        <position position="200"/>
    </location>
    <ligand>
        <name>a divalent metal cation</name>
        <dbReference type="ChEBI" id="CHEBI:60240"/>
        <label>2</label>
        <note>catalytic</note>
    </ligand>
</feature>
<dbReference type="GO" id="GO:0046872">
    <property type="term" value="F:metal ion binding"/>
    <property type="evidence" value="ECO:0007669"/>
    <property type="project" value="UniProtKB-UniRule"/>
</dbReference>
<evidence type="ECO:0000256" key="2">
    <source>
        <dbReference type="ARBA" id="ARBA00022438"/>
    </source>
</evidence>
<reference evidence="9 10" key="1">
    <citation type="submission" date="2020-08" db="EMBL/GenBank/DDBJ databases">
        <title>Genomic Encyclopedia of Type Strains, Phase IV (KMG-IV): sequencing the most valuable type-strain genomes for metagenomic binning, comparative biology and taxonomic classification.</title>
        <authorList>
            <person name="Goeker M."/>
        </authorList>
    </citation>
    <scope>NUCLEOTIDE SEQUENCE [LARGE SCALE GENOMIC DNA]</scope>
    <source>
        <strain evidence="9 10">DSM 21458</strain>
    </source>
</reference>
<dbReference type="AlphaFoldDB" id="A0A841HZU9"/>
<keyword evidence="10" id="KW-1185">Reference proteome</keyword>
<dbReference type="Gene3D" id="3.90.230.10">
    <property type="entry name" value="Creatinase/methionine aminopeptidase superfamily"/>
    <property type="match status" value="1"/>
</dbReference>
<dbReference type="PANTHER" id="PTHR43330:SF13">
    <property type="entry name" value="METHIONINE AMINOPEPTIDASE 2"/>
    <property type="match status" value="1"/>
</dbReference>
<dbReference type="PANTHER" id="PTHR43330">
    <property type="entry name" value="METHIONINE AMINOPEPTIDASE"/>
    <property type="match status" value="1"/>
</dbReference>
<dbReference type="SUPFAM" id="SSF55920">
    <property type="entry name" value="Creatinase/aminopeptidase"/>
    <property type="match status" value="1"/>
</dbReference>
<dbReference type="RefSeq" id="WP_183986412.1">
    <property type="nucleotide sequence ID" value="NZ_JACHHG010000005.1"/>
</dbReference>
<feature type="binding site" evidence="6">
    <location>
        <position position="231"/>
    </location>
    <ligand>
        <name>a divalent metal cation</name>
        <dbReference type="ChEBI" id="CHEBI:60240"/>
        <label>1</label>
    </ligand>
</feature>
<dbReference type="EMBL" id="JACHHG010000005">
    <property type="protein sequence ID" value="MBB6098214.1"/>
    <property type="molecule type" value="Genomic_DNA"/>
</dbReference>
<organism evidence="9 10">
    <name type="scientific">Deinobacterium chartae</name>
    <dbReference type="NCBI Taxonomy" id="521158"/>
    <lineage>
        <taxon>Bacteria</taxon>
        <taxon>Thermotogati</taxon>
        <taxon>Deinococcota</taxon>
        <taxon>Deinococci</taxon>
        <taxon>Deinococcales</taxon>
        <taxon>Deinococcaceae</taxon>
        <taxon>Deinobacterium</taxon>
    </lineage>
</organism>
<evidence type="ECO:0000313" key="10">
    <source>
        <dbReference type="Proteomes" id="UP000569951"/>
    </source>
</evidence>
<keyword evidence="4 6" id="KW-0479">Metal-binding</keyword>
<keyword evidence="5 6" id="KW-0378">Hydrolase</keyword>
<dbReference type="InterPro" id="IPR001714">
    <property type="entry name" value="Pept_M24_MAP"/>
</dbReference>
<dbReference type="EC" id="3.4.11.18" evidence="6 7"/>
<dbReference type="NCBIfam" id="TIGR00500">
    <property type="entry name" value="met_pdase_I"/>
    <property type="match status" value="1"/>
</dbReference>
<comment type="catalytic activity">
    <reaction evidence="6 7">
        <text>Release of N-terminal amino acids, preferentially methionine, from peptides and arylamides.</text>
        <dbReference type="EC" id="3.4.11.18"/>
    </reaction>
</comment>
<keyword evidence="2 6" id="KW-0031">Aminopeptidase</keyword>
<feature type="binding site" evidence="6">
    <location>
        <position position="231"/>
    </location>
    <ligand>
        <name>a divalent metal cation</name>
        <dbReference type="ChEBI" id="CHEBI:60240"/>
        <label>2</label>
        <note>catalytic</note>
    </ligand>
</feature>
<gene>
    <name evidence="6" type="primary">map</name>
    <name evidence="9" type="ORF">HNR42_001639</name>
</gene>
<feature type="binding site" evidence="6">
    <location>
        <position position="104"/>
    </location>
    <ligand>
        <name>a divalent metal cation</name>
        <dbReference type="ChEBI" id="CHEBI:60240"/>
        <label>2</label>
        <note>catalytic</note>
    </ligand>
</feature>
<feature type="binding site" evidence="6">
    <location>
        <position position="174"/>
    </location>
    <ligand>
        <name>substrate</name>
    </ligand>
</feature>
<dbReference type="GO" id="GO:0004239">
    <property type="term" value="F:initiator methionyl aminopeptidase activity"/>
    <property type="evidence" value="ECO:0007669"/>
    <property type="project" value="UniProtKB-UniRule"/>
</dbReference>
<dbReference type="Pfam" id="PF00557">
    <property type="entry name" value="Peptidase_M24"/>
    <property type="match status" value="1"/>
</dbReference>
<dbReference type="Proteomes" id="UP000569951">
    <property type="component" value="Unassembled WGS sequence"/>
</dbReference>
<dbReference type="InterPro" id="IPR002467">
    <property type="entry name" value="Pept_M24A_MAP1"/>
</dbReference>
<protein>
    <recommendedName>
        <fullName evidence="6 7">Methionine aminopeptidase</fullName>
        <shortName evidence="6">MAP</shortName>
        <shortName evidence="6">MetAP</shortName>
        <ecNumber evidence="6 7">3.4.11.18</ecNumber>
    </recommendedName>
    <alternativeName>
        <fullName evidence="6">Peptidase M</fullName>
    </alternativeName>
</protein>
<dbReference type="GO" id="GO:0006508">
    <property type="term" value="P:proteolysis"/>
    <property type="evidence" value="ECO:0007669"/>
    <property type="project" value="UniProtKB-KW"/>
</dbReference>
<comment type="caution">
    <text evidence="9">The sequence shown here is derived from an EMBL/GenBank/DDBJ whole genome shotgun (WGS) entry which is preliminary data.</text>
</comment>
<evidence type="ECO:0000256" key="4">
    <source>
        <dbReference type="ARBA" id="ARBA00022723"/>
    </source>
</evidence>
<sequence length="247" mass="26491">MSITSEQELKGMRRAGRVVALALRAMRDAVEPGVTTAELDRICARVLAEHGARSAPQVMYGAPCSAFVSVNDQAVHGLPGPRTLRAGDMVKLDVTAELGGFVADAAITVVVPPASELALRLVACAEAALQAALTAARAGVRVNELGAAMEREVRRHGFRVLKELTSHGVGRAIHEEPTIPNFYHPRFRRRVPANQVITLEPIIAVDTERVVELPDGWTIASETGALTAHVEHTLMVRRGQPLLLTVA</sequence>
<evidence type="ECO:0000256" key="7">
    <source>
        <dbReference type="RuleBase" id="RU003653"/>
    </source>
</evidence>
<comment type="cofactor">
    <cofactor evidence="6">
        <name>Co(2+)</name>
        <dbReference type="ChEBI" id="CHEBI:48828"/>
    </cofactor>
    <cofactor evidence="6">
        <name>Zn(2+)</name>
        <dbReference type="ChEBI" id="CHEBI:29105"/>
    </cofactor>
    <cofactor evidence="6">
        <name>Mn(2+)</name>
        <dbReference type="ChEBI" id="CHEBI:29035"/>
    </cofactor>
    <cofactor evidence="6">
        <name>Fe(2+)</name>
        <dbReference type="ChEBI" id="CHEBI:29033"/>
    </cofactor>
    <text evidence="6">Binds 2 divalent metal cations per subunit. Has a high-affinity and a low affinity metal-binding site. The true nature of the physiological cofactor is under debate. The enzyme is active with cobalt, zinc, manganese or divalent iron ions. Most likely, methionine aminopeptidases function as mononuclear Fe(2+)-metalloproteases under physiological conditions, and the catalytically relevant metal-binding site has been assigned to the histidine-containing high-affinity site.</text>
</comment>
<dbReference type="PRINTS" id="PR00599">
    <property type="entry name" value="MAPEPTIDASE"/>
</dbReference>
<feature type="binding site" evidence="6">
    <location>
        <position position="76"/>
    </location>
    <ligand>
        <name>substrate</name>
    </ligand>
</feature>
<proteinExistence type="inferred from homology"/>
<keyword evidence="3 6" id="KW-0645">Protease</keyword>
<accession>A0A841HZU9</accession>
<comment type="similarity">
    <text evidence="6">Belongs to the peptidase M24A family. Methionine aminopeptidase type 1 subfamily.</text>
</comment>
<dbReference type="InterPro" id="IPR000994">
    <property type="entry name" value="Pept_M24"/>
</dbReference>
<evidence type="ECO:0000256" key="6">
    <source>
        <dbReference type="HAMAP-Rule" id="MF_01974"/>
    </source>
</evidence>
<feature type="binding site" evidence="6">
    <location>
        <position position="93"/>
    </location>
    <ligand>
        <name>a divalent metal cation</name>
        <dbReference type="ChEBI" id="CHEBI:60240"/>
        <label>1</label>
    </ligand>
</feature>